<sequence length="445" mass="49481">MAPSRSVSELASIVERNTRILEDGVKGSPAAQFSVAFGAPPQIELSPELGETRDELLETIEELRVRIQGPMGYLMSFILPTSAVVAVFKALYTFDIASHVPLAPNAEISYADLAKSCGIPEDDVRRIVQAAITFHVFEEATPDISVRHNAMSSVFTVPEMKDILGLFVEEQLSGVIKLVESIQRFPGSGEPGHSASVLAFREEKAVKELGINREEIADPSKNFFNYIAEDEKRVARFRSAMGVSTKAPAFTSAYFVNTLPWANEDQCPETVVDIGGAGGEVVQRSSLVLRAYPNVKKGVVLDLPEVVADAQVPDDLSNRLEYKSYNFLTEKVTYRADAYVFRHIFHDWSDQYATKILKNLVPALKKGSKIWLAEVVLPNLSEKNRLKDRMQRSADIFMKSGFNGKERSKRNWETLLAASDERFRIVNITKPHGAHDSIIEIVFDA</sequence>
<dbReference type="SUPFAM" id="SSF46785">
    <property type="entry name" value="Winged helix' DNA-binding domain"/>
    <property type="match status" value="1"/>
</dbReference>
<evidence type="ECO:0000256" key="2">
    <source>
        <dbReference type="ARBA" id="ARBA00022679"/>
    </source>
</evidence>
<dbReference type="Gene3D" id="1.10.10.10">
    <property type="entry name" value="Winged helix-like DNA-binding domain superfamily/Winged helix DNA-binding domain"/>
    <property type="match status" value="1"/>
</dbReference>
<dbReference type="AlphaFoldDB" id="A0AAX6MKD0"/>
<reference evidence="5 6" key="1">
    <citation type="journal article" date="2024" name="Front Chem Biol">
        <title>Unveiling the potential of Daldinia eschscholtzii MFLUCC 19-0629 through bioactivity and bioinformatics studies for enhanced sustainable agriculture production.</title>
        <authorList>
            <person name="Brooks S."/>
            <person name="Weaver J.A."/>
            <person name="Klomchit A."/>
            <person name="Alharthi S.A."/>
            <person name="Onlamun T."/>
            <person name="Nurani R."/>
            <person name="Vong T.K."/>
            <person name="Alberti F."/>
            <person name="Greco C."/>
        </authorList>
    </citation>
    <scope>NUCLEOTIDE SEQUENCE [LARGE SCALE GENOMIC DNA]</scope>
    <source>
        <strain evidence="5">MFLUCC 19-0629</strain>
    </source>
</reference>
<dbReference type="GO" id="GO:0008171">
    <property type="term" value="F:O-methyltransferase activity"/>
    <property type="evidence" value="ECO:0007669"/>
    <property type="project" value="InterPro"/>
</dbReference>
<feature type="domain" description="O-methyltransferase C-terminal" evidence="4">
    <location>
        <begin position="269"/>
        <end position="417"/>
    </location>
</feature>
<dbReference type="Gene3D" id="3.40.50.150">
    <property type="entry name" value="Vaccinia Virus protein VP39"/>
    <property type="match status" value="1"/>
</dbReference>
<keyword evidence="1" id="KW-0489">Methyltransferase</keyword>
<dbReference type="Pfam" id="PF00891">
    <property type="entry name" value="Methyltransf_2"/>
    <property type="match status" value="1"/>
</dbReference>
<dbReference type="PROSITE" id="PS51683">
    <property type="entry name" value="SAM_OMT_II"/>
    <property type="match status" value="1"/>
</dbReference>
<dbReference type="InterPro" id="IPR036390">
    <property type="entry name" value="WH_DNA-bd_sf"/>
</dbReference>
<name>A0AAX6MKD0_9PEZI</name>
<keyword evidence="6" id="KW-1185">Reference proteome</keyword>
<evidence type="ECO:0000256" key="1">
    <source>
        <dbReference type="ARBA" id="ARBA00022603"/>
    </source>
</evidence>
<keyword evidence="3" id="KW-0949">S-adenosyl-L-methionine</keyword>
<dbReference type="InterPro" id="IPR001077">
    <property type="entry name" value="COMT_C"/>
</dbReference>
<comment type="caution">
    <text evidence="5">The sequence shown here is derived from an EMBL/GenBank/DDBJ whole genome shotgun (WGS) entry which is preliminary data.</text>
</comment>
<gene>
    <name evidence="5" type="ORF">Daesc_005408</name>
</gene>
<evidence type="ECO:0000313" key="5">
    <source>
        <dbReference type="EMBL" id="KAK6953108.1"/>
    </source>
</evidence>
<protein>
    <recommendedName>
        <fullName evidence="4">O-methyltransferase C-terminal domain-containing protein</fullName>
    </recommendedName>
</protein>
<dbReference type="Proteomes" id="UP001369815">
    <property type="component" value="Unassembled WGS sequence"/>
</dbReference>
<dbReference type="SUPFAM" id="SSF53335">
    <property type="entry name" value="S-adenosyl-L-methionine-dependent methyltransferases"/>
    <property type="match status" value="1"/>
</dbReference>
<evidence type="ECO:0000259" key="4">
    <source>
        <dbReference type="Pfam" id="PF00891"/>
    </source>
</evidence>
<dbReference type="InterPro" id="IPR016461">
    <property type="entry name" value="COMT-like"/>
</dbReference>
<dbReference type="EMBL" id="JBANMG010000005">
    <property type="protein sequence ID" value="KAK6953108.1"/>
    <property type="molecule type" value="Genomic_DNA"/>
</dbReference>
<keyword evidence="2" id="KW-0808">Transferase</keyword>
<dbReference type="GO" id="GO:0032259">
    <property type="term" value="P:methylation"/>
    <property type="evidence" value="ECO:0007669"/>
    <property type="project" value="UniProtKB-KW"/>
</dbReference>
<dbReference type="InterPro" id="IPR036388">
    <property type="entry name" value="WH-like_DNA-bd_sf"/>
</dbReference>
<organism evidence="5 6">
    <name type="scientific">Daldinia eschscholtzii</name>
    <dbReference type="NCBI Taxonomy" id="292717"/>
    <lineage>
        <taxon>Eukaryota</taxon>
        <taxon>Fungi</taxon>
        <taxon>Dikarya</taxon>
        <taxon>Ascomycota</taxon>
        <taxon>Pezizomycotina</taxon>
        <taxon>Sordariomycetes</taxon>
        <taxon>Xylariomycetidae</taxon>
        <taxon>Xylariales</taxon>
        <taxon>Hypoxylaceae</taxon>
        <taxon>Daldinia</taxon>
    </lineage>
</organism>
<dbReference type="PANTHER" id="PTHR43712:SF12">
    <property type="entry name" value="STERIGMATOCYSTIN 8-O-METHYLTRANSFERASE"/>
    <property type="match status" value="1"/>
</dbReference>
<evidence type="ECO:0000256" key="3">
    <source>
        <dbReference type="ARBA" id="ARBA00022691"/>
    </source>
</evidence>
<evidence type="ECO:0000313" key="6">
    <source>
        <dbReference type="Proteomes" id="UP001369815"/>
    </source>
</evidence>
<dbReference type="PANTHER" id="PTHR43712">
    <property type="entry name" value="PUTATIVE (AFU_ORTHOLOGUE AFUA_4G14580)-RELATED"/>
    <property type="match status" value="1"/>
</dbReference>
<proteinExistence type="predicted"/>
<dbReference type="InterPro" id="IPR029063">
    <property type="entry name" value="SAM-dependent_MTases_sf"/>
</dbReference>
<accession>A0AAX6MKD0</accession>